<dbReference type="RefSeq" id="WP_102072755.1">
    <property type="nucleotide sequence ID" value="NZ_PDNW01000002.1"/>
</dbReference>
<organism evidence="1 2">
    <name type="scientific">Pollutimonas subterranea</name>
    <dbReference type="NCBI Taxonomy" id="2045210"/>
    <lineage>
        <taxon>Bacteria</taxon>
        <taxon>Pseudomonadati</taxon>
        <taxon>Pseudomonadota</taxon>
        <taxon>Betaproteobacteria</taxon>
        <taxon>Burkholderiales</taxon>
        <taxon>Alcaligenaceae</taxon>
        <taxon>Pollutimonas</taxon>
    </lineage>
</organism>
<dbReference type="OrthoDB" id="7028767at2"/>
<dbReference type="AlphaFoldDB" id="A0A2N4U8T9"/>
<reference evidence="1 2" key="1">
    <citation type="submission" date="2017-10" db="EMBL/GenBank/DDBJ databases">
        <title>Two draft genome sequences of Pusillimonas sp. strains isolated from a nitrate- and radionuclide-contaminated groundwater in Russia.</title>
        <authorList>
            <person name="Grouzdev D.S."/>
            <person name="Tourova T.P."/>
            <person name="Goeva M.A."/>
            <person name="Babich T.L."/>
            <person name="Sokolova D.S."/>
            <person name="Abdullin R."/>
            <person name="Poltaraus A.B."/>
            <person name="Toshchakov S.V."/>
            <person name="Nazina T.N."/>
        </authorList>
    </citation>
    <scope>NUCLEOTIDE SEQUENCE [LARGE SCALE GENOMIC DNA]</scope>
    <source>
        <strain evidence="1 2">JR1/69-3-13</strain>
    </source>
</reference>
<sequence length="261" mass="30574">MHVYSGTEEKRNPQWDNGLTGELVTEVFGAAQWKKAHPSVRSMTDRPEFCRYHYHEAMDMMNEYIESNLKETGLCGVYEDYDKFSYLMLKIRANIVAFVQSLHAVADTCSHMLYYSLALDKLPKTLKERDVSAKEVLKLLEQQRDAGHPEYDKLCRLLREVTIGDDYRYLDALTNTSKHRSIVRTQLSEDATGSREENWILFLESFWYDGHLFEKINARKFMRKEHDRIQPLTVNIGVELNEVLKKLQPLLPTTQVTEESW</sequence>
<comment type="caution">
    <text evidence="1">The sequence shown here is derived from an EMBL/GenBank/DDBJ whole genome shotgun (WGS) entry which is preliminary data.</text>
</comment>
<accession>A0A2N4U8T9</accession>
<evidence type="ECO:0000313" key="2">
    <source>
        <dbReference type="Proteomes" id="UP000234190"/>
    </source>
</evidence>
<gene>
    <name evidence="1" type="ORF">CR159_04260</name>
</gene>
<name>A0A2N4U8T9_9BURK</name>
<proteinExistence type="predicted"/>
<dbReference type="Proteomes" id="UP000234190">
    <property type="component" value="Unassembled WGS sequence"/>
</dbReference>
<protein>
    <submittedName>
        <fullName evidence="1">Uncharacterized protein</fullName>
    </submittedName>
</protein>
<dbReference type="EMBL" id="PDNW01000002">
    <property type="protein sequence ID" value="PLC51436.1"/>
    <property type="molecule type" value="Genomic_DNA"/>
</dbReference>
<evidence type="ECO:0000313" key="1">
    <source>
        <dbReference type="EMBL" id="PLC51436.1"/>
    </source>
</evidence>
<keyword evidence="2" id="KW-1185">Reference proteome</keyword>